<dbReference type="AlphaFoldDB" id="A0A0E0M785"/>
<feature type="compositionally biased region" description="Gly residues" evidence="1">
    <location>
        <begin position="151"/>
        <end position="161"/>
    </location>
</feature>
<dbReference type="EnsemblPlants" id="OPUNC10G07370.1">
    <property type="protein sequence ID" value="OPUNC10G07370.1"/>
    <property type="gene ID" value="OPUNC10G07370"/>
</dbReference>
<feature type="region of interest" description="Disordered" evidence="1">
    <location>
        <begin position="135"/>
        <end position="208"/>
    </location>
</feature>
<feature type="region of interest" description="Disordered" evidence="1">
    <location>
        <begin position="231"/>
        <end position="250"/>
    </location>
</feature>
<dbReference type="Proteomes" id="UP000026962">
    <property type="component" value="Chromosome 10"/>
</dbReference>
<reference evidence="2" key="2">
    <citation type="submission" date="2018-05" db="EMBL/GenBank/DDBJ databases">
        <title>OpunRS2 (Oryza punctata Reference Sequence Version 2).</title>
        <authorList>
            <person name="Zhang J."/>
            <person name="Kudrna D."/>
            <person name="Lee S."/>
            <person name="Talag J."/>
            <person name="Welchert J."/>
            <person name="Wing R.A."/>
        </authorList>
    </citation>
    <scope>NUCLEOTIDE SEQUENCE [LARGE SCALE GENOMIC DNA]</scope>
</reference>
<dbReference type="HOGENOM" id="CLU_1112813_0_0_1"/>
<sequence length="250" mass="26869">MKLTHVDAKGNYTGEELVRRAITVGKQRLAFLDATMASGGGGVAVATWACPSTGRRCSTSPSTSSATRGDLVWTQCSTCLRKICAKQTLSYYNSSASSSFAWCRAAKSAANDIHFCDLGGGCSFIASSSCVSPGTEPPTADNTAARTGAARTGGGRQGGSGAHRSDAHRQRRARRQRRRGTHSTGTLRRRGAHGSGAHRRWRCRGKRPPTQPLFLQVRYLLLMKSENYEDTSCQSFTTPSPYIDGPSVHH</sequence>
<accession>A0A0E0M785</accession>
<feature type="compositionally biased region" description="Basic residues" evidence="1">
    <location>
        <begin position="169"/>
        <end position="207"/>
    </location>
</feature>
<protein>
    <submittedName>
        <fullName evidence="2">Uncharacterized protein</fullName>
    </submittedName>
</protein>
<feature type="compositionally biased region" description="Low complexity" evidence="1">
    <location>
        <begin position="139"/>
        <end position="150"/>
    </location>
</feature>
<keyword evidence="3" id="KW-1185">Reference proteome</keyword>
<evidence type="ECO:0000256" key="1">
    <source>
        <dbReference type="SAM" id="MobiDB-lite"/>
    </source>
</evidence>
<evidence type="ECO:0000313" key="2">
    <source>
        <dbReference type="EnsemblPlants" id="OPUNC10G07370.1"/>
    </source>
</evidence>
<organism evidence="2">
    <name type="scientific">Oryza punctata</name>
    <name type="common">Red rice</name>
    <dbReference type="NCBI Taxonomy" id="4537"/>
    <lineage>
        <taxon>Eukaryota</taxon>
        <taxon>Viridiplantae</taxon>
        <taxon>Streptophyta</taxon>
        <taxon>Embryophyta</taxon>
        <taxon>Tracheophyta</taxon>
        <taxon>Spermatophyta</taxon>
        <taxon>Magnoliopsida</taxon>
        <taxon>Liliopsida</taxon>
        <taxon>Poales</taxon>
        <taxon>Poaceae</taxon>
        <taxon>BOP clade</taxon>
        <taxon>Oryzoideae</taxon>
        <taxon>Oryzeae</taxon>
        <taxon>Oryzinae</taxon>
        <taxon>Oryza</taxon>
    </lineage>
</organism>
<dbReference type="InterPro" id="IPR021109">
    <property type="entry name" value="Peptidase_aspartic_dom_sf"/>
</dbReference>
<evidence type="ECO:0000313" key="3">
    <source>
        <dbReference type="Proteomes" id="UP000026962"/>
    </source>
</evidence>
<reference evidence="2" key="1">
    <citation type="submission" date="2015-04" db="UniProtKB">
        <authorList>
            <consortium name="EnsemblPlants"/>
        </authorList>
    </citation>
    <scope>IDENTIFICATION</scope>
</reference>
<feature type="compositionally biased region" description="Polar residues" evidence="1">
    <location>
        <begin position="231"/>
        <end position="240"/>
    </location>
</feature>
<dbReference type="STRING" id="4537.A0A0E0M785"/>
<proteinExistence type="predicted"/>
<dbReference type="Gramene" id="OPUNC10G07370.1">
    <property type="protein sequence ID" value="OPUNC10G07370.1"/>
    <property type="gene ID" value="OPUNC10G07370"/>
</dbReference>
<dbReference type="SUPFAM" id="SSF50630">
    <property type="entry name" value="Acid proteases"/>
    <property type="match status" value="1"/>
</dbReference>
<name>A0A0E0M785_ORYPU</name>